<sequence length="237" mass="25668">MTATHADGRVERGNQTRRLILRHAVGIASVEGLEGLSLGRLANELGLSKSGVFALFGSKVELQLATVRAAIKVYIEHVVQPTRELPPGLGRVWLLCRNWLTYSEQRVFPGGCFFYSVSAEYDAREGRVHDTVAGAHGSWFSLLEHTIDDARRAGEVRDDTDIPQLAFEIVALLEMANAESVLHSNFTCYSKAAGGILNRLRGVATDPSLLPDTPDAVPSDTVPSSTAPSDTAPSRSR</sequence>
<dbReference type="PROSITE" id="PS50977">
    <property type="entry name" value="HTH_TETR_2"/>
    <property type="match status" value="1"/>
</dbReference>
<feature type="DNA-binding region" description="H-T-H motif" evidence="4">
    <location>
        <begin position="37"/>
        <end position="56"/>
    </location>
</feature>
<keyword evidence="3" id="KW-0804">Transcription</keyword>
<proteinExistence type="predicted"/>
<evidence type="ECO:0000256" key="3">
    <source>
        <dbReference type="ARBA" id="ARBA00023163"/>
    </source>
</evidence>
<dbReference type="PANTHER" id="PTHR47506">
    <property type="entry name" value="TRANSCRIPTIONAL REGULATORY PROTEIN"/>
    <property type="match status" value="1"/>
</dbReference>
<dbReference type="InterPro" id="IPR036271">
    <property type="entry name" value="Tet_transcr_reg_TetR-rel_C_sf"/>
</dbReference>
<dbReference type="InterPro" id="IPR001647">
    <property type="entry name" value="HTH_TetR"/>
</dbReference>
<evidence type="ECO:0000259" key="6">
    <source>
        <dbReference type="PROSITE" id="PS50977"/>
    </source>
</evidence>
<feature type="compositionally biased region" description="Low complexity" evidence="5">
    <location>
        <begin position="217"/>
        <end position="237"/>
    </location>
</feature>
<evidence type="ECO:0000256" key="2">
    <source>
        <dbReference type="ARBA" id="ARBA00023125"/>
    </source>
</evidence>
<gene>
    <name evidence="7" type="ORF">RI138_00470</name>
</gene>
<keyword evidence="2 4" id="KW-0238">DNA-binding</keyword>
<reference evidence="7 8" key="1">
    <citation type="submission" date="2023-09" db="EMBL/GenBank/DDBJ databases">
        <title>Genome completion map analysis of the actinomycetes C11-1.</title>
        <authorList>
            <person name="Qin P."/>
            <person name="Guan P."/>
        </authorList>
    </citation>
    <scope>NUCLEOTIDE SEQUENCE [LARGE SCALE GENOMIC DNA]</scope>
    <source>
        <strain evidence="7 8">C11-1</strain>
    </source>
</reference>
<organism evidence="7 8">
    <name type="scientific">Streptomyces durocortorensis</name>
    <dbReference type="NCBI Taxonomy" id="2811104"/>
    <lineage>
        <taxon>Bacteria</taxon>
        <taxon>Bacillati</taxon>
        <taxon>Actinomycetota</taxon>
        <taxon>Actinomycetes</taxon>
        <taxon>Kitasatosporales</taxon>
        <taxon>Streptomycetaceae</taxon>
        <taxon>Streptomyces</taxon>
    </lineage>
</organism>
<dbReference type="Pfam" id="PF16925">
    <property type="entry name" value="TetR_C_13"/>
    <property type="match status" value="1"/>
</dbReference>
<feature type="domain" description="HTH tetR-type" evidence="6">
    <location>
        <begin position="14"/>
        <end position="74"/>
    </location>
</feature>
<name>A0ABY9VWN7_9ACTN</name>
<protein>
    <submittedName>
        <fullName evidence="7">TetR/AcrR family transcriptional regulator</fullName>
    </submittedName>
</protein>
<dbReference type="InterPro" id="IPR011075">
    <property type="entry name" value="TetR_C"/>
</dbReference>
<evidence type="ECO:0000256" key="1">
    <source>
        <dbReference type="ARBA" id="ARBA00023015"/>
    </source>
</evidence>
<dbReference type="InterPro" id="IPR009057">
    <property type="entry name" value="Homeodomain-like_sf"/>
</dbReference>
<feature type="region of interest" description="Disordered" evidence="5">
    <location>
        <begin position="207"/>
        <end position="237"/>
    </location>
</feature>
<evidence type="ECO:0000256" key="5">
    <source>
        <dbReference type="SAM" id="MobiDB-lite"/>
    </source>
</evidence>
<dbReference type="SUPFAM" id="SSF46689">
    <property type="entry name" value="Homeodomain-like"/>
    <property type="match status" value="1"/>
</dbReference>
<dbReference type="Proteomes" id="UP001303236">
    <property type="component" value="Chromosome"/>
</dbReference>
<dbReference type="Gene3D" id="1.10.357.10">
    <property type="entry name" value="Tetracycline Repressor, domain 2"/>
    <property type="match status" value="1"/>
</dbReference>
<keyword evidence="8" id="KW-1185">Reference proteome</keyword>
<evidence type="ECO:0000256" key="4">
    <source>
        <dbReference type="PROSITE-ProRule" id="PRU00335"/>
    </source>
</evidence>
<dbReference type="PANTHER" id="PTHR47506:SF6">
    <property type="entry name" value="HTH-TYPE TRANSCRIPTIONAL REPRESSOR NEMR"/>
    <property type="match status" value="1"/>
</dbReference>
<accession>A0ABY9VWN7</accession>
<dbReference type="Gene3D" id="1.10.10.60">
    <property type="entry name" value="Homeodomain-like"/>
    <property type="match status" value="1"/>
</dbReference>
<dbReference type="EMBL" id="CP134500">
    <property type="protein sequence ID" value="WNF25396.1"/>
    <property type="molecule type" value="Genomic_DNA"/>
</dbReference>
<evidence type="ECO:0000313" key="8">
    <source>
        <dbReference type="Proteomes" id="UP001303236"/>
    </source>
</evidence>
<evidence type="ECO:0000313" key="7">
    <source>
        <dbReference type="EMBL" id="WNF25396.1"/>
    </source>
</evidence>
<keyword evidence="1" id="KW-0805">Transcription regulation</keyword>
<dbReference type="SUPFAM" id="SSF48498">
    <property type="entry name" value="Tetracyclin repressor-like, C-terminal domain"/>
    <property type="match status" value="1"/>
</dbReference>